<dbReference type="STRING" id="1354304.XPG1_3359"/>
<organism evidence="1 2">
    <name type="scientific">Xenorhabdus poinarii G6</name>
    <dbReference type="NCBI Taxonomy" id="1354304"/>
    <lineage>
        <taxon>Bacteria</taxon>
        <taxon>Pseudomonadati</taxon>
        <taxon>Pseudomonadota</taxon>
        <taxon>Gammaproteobacteria</taxon>
        <taxon>Enterobacterales</taxon>
        <taxon>Morganellaceae</taxon>
        <taxon>Xenorhabdus</taxon>
    </lineage>
</organism>
<reference evidence="1 2" key="1">
    <citation type="submission" date="2013-07" db="EMBL/GenBank/DDBJ databases">
        <authorList>
            <person name="Genoscope - CEA"/>
        </authorList>
    </citation>
    <scope>NUCLEOTIDE SEQUENCE [LARGE SCALE GENOMIC DNA]</scope>
    <source>
        <strain evidence="1 2">G6</strain>
    </source>
</reference>
<proteinExistence type="predicted"/>
<accession>A0A068R9W2</accession>
<sequence length="532" mass="58970">MPDKNNNMDISILTNADLVIGQYVSFVVTLSSDKPILPSKNIIIKSASNNIKLDNISALLKLEINGLKASARLGFTVLQEVSGISVQDGASITFEVDTDATAGGRGFPSKKFSGKAYEIDIASLVLFVKKPYLTTPLTSSHKPSEKDNYTPIYTTLKSKSGKLLAGTPVFITSSILHKMNDFYFKDATNLIDIPPEEMGPNKGILITSDSRGLLKFYLYPKVSEITTLLLKTVILGNVADIVAKQMIYVVNYSNPGYMNSIGTPNIPWFSMGNLYANDGLRYFLTIVNSYDGAVNGDVILFFVNGHYTGHAVTLKDKAKQLDQPSIRLPYSIFERGEPSELSYSVVKENGNALFSEPLSLTYIGGVPYEPDPDVNREYEACIVHTSLGVGHDNIIPSGYGIYVNIDAIIKYPEYQYDGLFVEIVRANTHDPKSKIKSVPLSITDITLNMYINSDNKNFQKTYNQQIPLNKIGSDGNKNSIFFHIPYDDIVDVRGVGNISFDYQFYLNENLEYSVGWRANIETVPEPGYKDNN</sequence>
<dbReference type="KEGG" id="xpo:XPG1_3359"/>
<evidence type="ECO:0000313" key="1">
    <source>
        <dbReference type="EMBL" id="CDG22995.1"/>
    </source>
</evidence>
<dbReference type="HOGENOM" id="CLU_027425_0_0_6"/>
<dbReference type="RefSeq" id="WP_045959877.1">
    <property type="nucleotide sequence ID" value="NZ_FO704551.1"/>
</dbReference>
<dbReference type="AlphaFoldDB" id="A0A068R9W2"/>
<gene>
    <name evidence="1" type="ORF">XPG1_3359</name>
</gene>
<evidence type="ECO:0000313" key="2">
    <source>
        <dbReference type="Proteomes" id="UP000032735"/>
    </source>
</evidence>
<dbReference type="EMBL" id="FO704551">
    <property type="protein sequence ID" value="CDG22995.1"/>
    <property type="molecule type" value="Genomic_DNA"/>
</dbReference>
<dbReference type="Proteomes" id="UP000032735">
    <property type="component" value="Chromosome"/>
</dbReference>
<protein>
    <submittedName>
        <fullName evidence="1">Uncharacterized protein</fullName>
    </submittedName>
</protein>
<name>A0A068R9W2_9GAMM</name>
<dbReference type="OrthoDB" id="6438278at2"/>
<keyword evidence="2" id="KW-1185">Reference proteome</keyword>